<protein>
    <submittedName>
        <fullName evidence="1">Uncharacterized protein</fullName>
    </submittedName>
</protein>
<name>A0A1X0SCQ3_RHIZD</name>
<dbReference type="AlphaFoldDB" id="A0A1X0SCQ3"/>
<gene>
    <name evidence="1" type="ORF">BCV71DRAFT_169041</name>
</gene>
<dbReference type="OMA" id="MHRMTIK"/>
<sequence>MFIRDRGTGVSSTIKRYRRCDGKWKQELYGMNVNVCITNESMTSQTCIYCFSKLDNPMHRMTIKDKAIKSKVKGSFLCRNPDCVLVLNKNAAKPRDDLSALTIGLSG</sequence>
<evidence type="ECO:0000313" key="1">
    <source>
        <dbReference type="EMBL" id="ORE22082.1"/>
    </source>
</evidence>
<proteinExistence type="predicted"/>
<organism evidence="1 2">
    <name type="scientific">Rhizopus microsporus</name>
    <dbReference type="NCBI Taxonomy" id="58291"/>
    <lineage>
        <taxon>Eukaryota</taxon>
        <taxon>Fungi</taxon>
        <taxon>Fungi incertae sedis</taxon>
        <taxon>Mucoromycota</taxon>
        <taxon>Mucoromycotina</taxon>
        <taxon>Mucoromycetes</taxon>
        <taxon>Mucorales</taxon>
        <taxon>Mucorineae</taxon>
        <taxon>Rhizopodaceae</taxon>
        <taxon>Rhizopus</taxon>
    </lineage>
</organism>
<feature type="non-terminal residue" evidence="1">
    <location>
        <position position="107"/>
    </location>
</feature>
<dbReference type="Proteomes" id="UP000242381">
    <property type="component" value="Unassembled WGS sequence"/>
</dbReference>
<dbReference type="EMBL" id="KV921270">
    <property type="protein sequence ID" value="ORE22082.1"/>
    <property type="molecule type" value="Genomic_DNA"/>
</dbReference>
<reference evidence="1 2" key="1">
    <citation type="journal article" date="2016" name="Proc. Natl. Acad. Sci. U.S.A.">
        <title>Lipid metabolic changes in an early divergent fungus govern the establishment of a mutualistic symbiosis with endobacteria.</title>
        <authorList>
            <person name="Lastovetsky O.A."/>
            <person name="Gaspar M.L."/>
            <person name="Mondo S.J."/>
            <person name="LaButti K.M."/>
            <person name="Sandor L."/>
            <person name="Grigoriev I.V."/>
            <person name="Henry S.A."/>
            <person name="Pawlowska T.E."/>
        </authorList>
    </citation>
    <scope>NUCLEOTIDE SEQUENCE [LARGE SCALE GENOMIC DNA]</scope>
    <source>
        <strain evidence="1 2">ATCC 11559</strain>
    </source>
</reference>
<accession>A0A1X0SCQ3</accession>
<evidence type="ECO:0000313" key="2">
    <source>
        <dbReference type="Proteomes" id="UP000242381"/>
    </source>
</evidence>
<dbReference type="VEuPathDB" id="FungiDB:BCV72DRAFT_305886"/>